<dbReference type="RefSeq" id="WP_337695661.1">
    <property type="nucleotide sequence ID" value="NZ_JBBEGN010000006.1"/>
</dbReference>
<name>A0ABU8MPJ6_9PSEU</name>
<accession>A0ABU8MPJ6</accession>
<dbReference type="EMBL" id="JBBEGN010000006">
    <property type="protein sequence ID" value="MEJ2869082.1"/>
    <property type="molecule type" value="Genomic_DNA"/>
</dbReference>
<feature type="region of interest" description="Disordered" evidence="1">
    <location>
        <begin position="1"/>
        <end position="50"/>
    </location>
</feature>
<dbReference type="Proteomes" id="UP001385809">
    <property type="component" value="Unassembled WGS sequence"/>
</dbReference>
<sequence length="50" mass="5782">MPITDPGRTALVTRRDQARPTSTTTTPSKETHHVRRISRHDRIPRDPFAF</sequence>
<gene>
    <name evidence="2" type="ORF">WCD74_15010</name>
</gene>
<protein>
    <submittedName>
        <fullName evidence="2">Uncharacterized protein</fullName>
    </submittedName>
</protein>
<evidence type="ECO:0000313" key="2">
    <source>
        <dbReference type="EMBL" id="MEJ2869082.1"/>
    </source>
</evidence>
<reference evidence="2 3" key="1">
    <citation type="submission" date="2024-03" db="EMBL/GenBank/DDBJ databases">
        <title>Actinomycetospora sp. OC33-EN08, a novel actinomycete isolated from wild orchid (Aerides multiflora).</title>
        <authorList>
            <person name="Suriyachadkun C."/>
        </authorList>
    </citation>
    <scope>NUCLEOTIDE SEQUENCE [LARGE SCALE GENOMIC DNA]</scope>
    <source>
        <strain evidence="2 3">OC33-EN08</strain>
    </source>
</reference>
<organism evidence="2 3">
    <name type="scientific">Actinomycetospora aurantiaca</name>
    <dbReference type="NCBI Taxonomy" id="3129233"/>
    <lineage>
        <taxon>Bacteria</taxon>
        <taxon>Bacillati</taxon>
        <taxon>Actinomycetota</taxon>
        <taxon>Actinomycetes</taxon>
        <taxon>Pseudonocardiales</taxon>
        <taxon>Pseudonocardiaceae</taxon>
        <taxon>Actinomycetospora</taxon>
    </lineage>
</organism>
<keyword evidence="3" id="KW-1185">Reference proteome</keyword>
<evidence type="ECO:0000313" key="3">
    <source>
        <dbReference type="Proteomes" id="UP001385809"/>
    </source>
</evidence>
<comment type="caution">
    <text evidence="2">The sequence shown here is derived from an EMBL/GenBank/DDBJ whole genome shotgun (WGS) entry which is preliminary data.</text>
</comment>
<evidence type="ECO:0000256" key="1">
    <source>
        <dbReference type="SAM" id="MobiDB-lite"/>
    </source>
</evidence>
<proteinExistence type="predicted"/>
<feature type="compositionally biased region" description="Basic and acidic residues" evidence="1">
    <location>
        <begin position="40"/>
        <end position="50"/>
    </location>
</feature>